<evidence type="ECO:0000256" key="2">
    <source>
        <dbReference type="ARBA" id="ARBA00022741"/>
    </source>
</evidence>
<dbReference type="GO" id="GO:0033202">
    <property type="term" value="C:DNA helicase complex"/>
    <property type="evidence" value="ECO:0007669"/>
    <property type="project" value="TreeGrafter"/>
</dbReference>
<evidence type="ECO:0000256" key="1">
    <source>
        <dbReference type="ARBA" id="ARBA00022722"/>
    </source>
</evidence>
<dbReference type="GO" id="GO:0043138">
    <property type="term" value="F:3'-5' DNA helicase activity"/>
    <property type="evidence" value="ECO:0007669"/>
    <property type="project" value="UniProtKB-UniRule"/>
</dbReference>
<evidence type="ECO:0000256" key="3">
    <source>
        <dbReference type="ARBA" id="ARBA00022763"/>
    </source>
</evidence>
<dbReference type="HOGENOM" id="CLU_001114_3_1_9"/>
<keyword evidence="9 13" id="KW-0234">DNA repair</keyword>
<keyword evidence="1 13" id="KW-0540">Nuclease</keyword>
<dbReference type="SUPFAM" id="SSF52540">
    <property type="entry name" value="P-loop containing nucleoside triphosphate hydrolases"/>
    <property type="match status" value="1"/>
</dbReference>
<dbReference type="InterPro" id="IPR014016">
    <property type="entry name" value="UvrD-like_ATP-bd"/>
</dbReference>
<dbReference type="Pfam" id="PF12705">
    <property type="entry name" value="PDDEXK_1"/>
    <property type="match status" value="1"/>
</dbReference>
<dbReference type="Proteomes" id="UP000031829">
    <property type="component" value="Chromosome"/>
</dbReference>
<dbReference type="InterPro" id="IPR038726">
    <property type="entry name" value="PDDEXK_AddAB-type"/>
</dbReference>
<evidence type="ECO:0000256" key="5">
    <source>
        <dbReference type="ARBA" id="ARBA00022806"/>
    </source>
</evidence>
<evidence type="ECO:0000256" key="11">
    <source>
        <dbReference type="ARBA" id="ARBA00034617"/>
    </source>
</evidence>
<dbReference type="KEGG" id="bmeg:BG04_2932"/>
<comment type="function">
    <text evidence="13">The heterodimer acts as both an ATP-dependent DNA helicase and an ATP-dependent, dual-direction single-stranded exonuclease. Recognizes the chi site generating a DNA molecule suitable for the initiation of homologous recombination. The AddA nuclease domain is required for chi fragment generation; this subunit has the helicase and 3' -&gt; 5' nuclease activities.</text>
</comment>
<dbReference type="InterPro" id="IPR014152">
    <property type="entry name" value="AddA"/>
</dbReference>
<dbReference type="Gene3D" id="3.90.320.10">
    <property type="match status" value="1"/>
</dbReference>
<evidence type="ECO:0000256" key="4">
    <source>
        <dbReference type="ARBA" id="ARBA00022801"/>
    </source>
</evidence>
<comment type="catalytic activity">
    <reaction evidence="11 13">
        <text>Couples ATP hydrolysis with the unwinding of duplex DNA by translocating in the 3'-5' direction.</text>
        <dbReference type="EC" id="5.6.2.4"/>
    </reaction>
</comment>
<dbReference type="SUPFAM" id="SSF52980">
    <property type="entry name" value="Restriction endonuclease-like"/>
    <property type="match status" value="1"/>
</dbReference>
<dbReference type="InterPro" id="IPR011604">
    <property type="entry name" value="PDDEXK-like_dom_sf"/>
</dbReference>
<proteinExistence type="inferred from homology"/>
<evidence type="ECO:0000313" key="16">
    <source>
        <dbReference type="Proteomes" id="UP000031829"/>
    </source>
</evidence>
<accession>A0A0B6APM8</accession>
<reference evidence="15 16" key="1">
    <citation type="journal article" date="2015" name="Genome Announc.">
        <title>Complete genome sequences for 35 biothreat assay-relevant bacillus species.</title>
        <authorList>
            <person name="Johnson S.L."/>
            <person name="Daligault H.E."/>
            <person name="Davenport K.W."/>
            <person name="Jaissle J."/>
            <person name="Frey K.G."/>
            <person name="Ladner J.T."/>
            <person name="Broomall S.M."/>
            <person name="Bishop-Lilly K.A."/>
            <person name="Bruce D.C."/>
            <person name="Gibbons H.S."/>
            <person name="Coyne S.R."/>
            <person name="Lo C.C."/>
            <person name="Meincke L."/>
            <person name="Munk A.C."/>
            <person name="Koroleva G.I."/>
            <person name="Rosenzweig C.N."/>
            <person name="Palacios G.F."/>
            <person name="Redden C.L."/>
            <person name="Minogue T.D."/>
            <person name="Chain P.S."/>
        </authorList>
    </citation>
    <scope>NUCLEOTIDE SEQUENCE [LARGE SCALE GENOMIC DNA]</scope>
    <source>
        <strain evidence="16">ATCC 14581 / DSM 32 / JCM 2506 / NBRC 15308 / NCIMB 9376 / NCTC 10342 / NRRL B-14308 / VKM B-512</strain>
    </source>
</reference>
<dbReference type="InterPro" id="IPR011335">
    <property type="entry name" value="Restrct_endonuc-II-like"/>
</dbReference>
<dbReference type="InterPro" id="IPR000212">
    <property type="entry name" value="DNA_helicase_UvrD/REP"/>
</dbReference>
<dbReference type="InterPro" id="IPR014017">
    <property type="entry name" value="DNA_helicase_UvrD-like_C"/>
</dbReference>
<dbReference type="GO" id="GO:0008408">
    <property type="term" value="F:3'-5' exonuclease activity"/>
    <property type="evidence" value="ECO:0007669"/>
    <property type="project" value="UniProtKB-UniRule"/>
</dbReference>
<evidence type="ECO:0000256" key="13">
    <source>
        <dbReference type="HAMAP-Rule" id="MF_01451"/>
    </source>
</evidence>
<evidence type="ECO:0000313" key="15">
    <source>
        <dbReference type="EMBL" id="AJI23067.1"/>
    </source>
</evidence>
<dbReference type="Pfam" id="PF00580">
    <property type="entry name" value="UvrD-helicase"/>
    <property type="match status" value="1"/>
</dbReference>
<dbReference type="Gene3D" id="3.40.50.300">
    <property type="entry name" value="P-loop containing nucleotide triphosphate hydrolases"/>
    <property type="match status" value="4"/>
</dbReference>
<dbReference type="Pfam" id="PF13361">
    <property type="entry name" value="UvrD_C"/>
    <property type="match status" value="1"/>
</dbReference>
<dbReference type="InterPro" id="IPR027417">
    <property type="entry name" value="P-loop_NTPase"/>
</dbReference>
<dbReference type="NCBIfam" id="TIGR02785">
    <property type="entry name" value="addA_Gpos"/>
    <property type="match status" value="1"/>
</dbReference>
<dbReference type="PROSITE" id="PS51217">
    <property type="entry name" value="UVRD_HELICASE_CTER"/>
    <property type="match status" value="1"/>
</dbReference>
<dbReference type="CDD" id="cd17932">
    <property type="entry name" value="DEXQc_UvrD"/>
    <property type="match status" value="1"/>
</dbReference>
<dbReference type="EMBL" id="CP009920">
    <property type="protein sequence ID" value="AJI23067.1"/>
    <property type="molecule type" value="Genomic_DNA"/>
</dbReference>
<keyword evidence="4 13" id="KW-0378">Hydrolase</keyword>
<name>A0A0B6APM8_PRIM2</name>
<protein>
    <recommendedName>
        <fullName evidence="13">ATP-dependent helicase/nuclease subunit A</fullName>
        <ecNumber evidence="13">3.1.-.-</ecNumber>
        <ecNumber evidence="13">5.6.2.4</ecNumber>
    </recommendedName>
    <alternativeName>
        <fullName evidence="13">ATP-dependent helicase/nuclease AddA</fullName>
    </alternativeName>
    <alternativeName>
        <fullName evidence="13">DNA 3'-5' helicase AddA</fullName>
    </alternativeName>
</protein>
<keyword evidence="2 13" id="KW-0547">Nucleotide-binding</keyword>
<dbReference type="PROSITE" id="PS51198">
    <property type="entry name" value="UVRD_HELICASE_ATP_BIND"/>
    <property type="match status" value="1"/>
</dbReference>
<keyword evidence="8 13" id="KW-0238">DNA-binding</keyword>
<dbReference type="PANTHER" id="PTHR11070">
    <property type="entry name" value="UVRD / RECB / PCRA DNA HELICASE FAMILY MEMBER"/>
    <property type="match status" value="1"/>
</dbReference>
<keyword evidence="7 13" id="KW-0067">ATP-binding</keyword>
<dbReference type="RefSeq" id="WP_034654445.1">
    <property type="nucleotide sequence ID" value="NZ_BCVB01000007.1"/>
</dbReference>
<dbReference type="EC" id="3.1.-.-" evidence="13"/>
<dbReference type="GO" id="GO:0000724">
    <property type="term" value="P:double-strand break repair via homologous recombination"/>
    <property type="evidence" value="ECO:0007669"/>
    <property type="project" value="UniProtKB-UniRule"/>
</dbReference>
<dbReference type="FunFam" id="3.40.50.300:FF:001187">
    <property type="entry name" value="ATP-dependent helicase/nuclease subunit A"/>
    <property type="match status" value="1"/>
</dbReference>
<dbReference type="GO" id="GO:0005829">
    <property type="term" value="C:cytosol"/>
    <property type="evidence" value="ECO:0007669"/>
    <property type="project" value="TreeGrafter"/>
</dbReference>
<evidence type="ECO:0000256" key="10">
    <source>
        <dbReference type="ARBA" id="ARBA00023235"/>
    </source>
</evidence>
<dbReference type="GeneID" id="93640998"/>
<keyword evidence="6 13" id="KW-0269">Exonuclease</keyword>
<organism evidence="15 16">
    <name type="scientific">Priestia megaterium (strain ATCC 14581 / DSM 32 / CCUG 1817 / JCM 2506 / NBRC 15308 / NCIMB 9376 / NCTC 10342 / NRRL B-14308 / VKM B-512 / Ford 19)</name>
    <name type="common">Bacillus megaterium</name>
    <dbReference type="NCBI Taxonomy" id="1348623"/>
    <lineage>
        <taxon>Bacteria</taxon>
        <taxon>Bacillati</taxon>
        <taxon>Bacillota</taxon>
        <taxon>Bacilli</taxon>
        <taxon>Bacillales</taxon>
        <taxon>Bacillaceae</taxon>
        <taxon>Priestia</taxon>
    </lineage>
</organism>
<gene>
    <name evidence="13 15" type="primary">addA</name>
    <name evidence="15" type="ORF">BG04_2932</name>
</gene>
<evidence type="ECO:0000256" key="14">
    <source>
        <dbReference type="PROSITE-ProRule" id="PRU00560"/>
    </source>
</evidence>
<dbReference type="FunFam" id="3.40.50.300:FF:001196">
    <property type="entry name" value="ATP-dependent helicase/nuclease subunit A"/>
    <property type="match status" value="1"/>
</dbReference>
<comment type="similarity">
    <text evidence="13">Belongs to the helicase family. AddA subfamily.</text>
</comment>
<dbReference type="PANTHER" id="PTHR11070:SF48">
    <property type="entry name" value="ATP-DEPENDENT HELICASE_NUCLEASE SUBUNIT A"/>
    <property type="match status" value="1"/>
</dbReference>
<comment type="subunit">
    <text evidence="13">Heterodimer of AddA and AddB/RexB.</text>
</comment>
<evidence type="ECO:0000256" key="9">
    <source>
        <dbReference type="ARBA" id="ARBA00023204"/>
    </source>
</evidence>
<dbReference type="EC" id="5.6.2.4" evidence="13"/>
<keyword evidence="3 13" id="KW-0227">DNA damage</keyword>
<dbReference type="GO" id="GO:0005524">
    <property type="term" value="F:ATP binding"/>
    <property type="evidence" value="ECO:0007669"/>
    <property type="project" value="UniProtKB-UniRule"/>
</dbReference>
<comment type="cofactor">
    <cofactor evidence="13">
        <name>Mg(2+)</name>
        <dbReference type="ChEBI" id="CHEBI:18420"/>
    </cofactor>
</comment>
<dbReference type="FunFam" id="3.40.50.300:FF:001236">
    <property type="entry name" value="ATP-dependent helicase/nuclease subunit A"/>
    <property type="match status" value="1"/>
</dbReference>
<dbReference type="GO" id="GO:0003690">
    <property type="term" value="F:double-stranded DNA binding"/>
    <property type="evidence" value="ECO:0007669"/>
    <property type="project" value="UniProtKB-UniRule"/>
</dbReference>
<keyword evidence="5 13" id="KW-0347">Helicase</keyword>
<feature type="binding site" evidence="14">
    <location>
        <begin position="33"/>
        <end position="40"/>
    </location>
    <ligand>
        <name>ATP</name>
        <dbReference type="ChEBI" id="CHEBI:30616"/>
    </ligand>
</feature>
<evidence type="ECO:0000256" key="12">
    <source>
        <dbReference type="ARBA" id="ARBA00048988"/>
    </source>
</evidence>
<evidence type="ECO:0000256" key="6">
    <source>
        <dbReference type="ARBA" id="ARBA00022839"/>
    </source>
</evidence>
<evidence type="ECO:0000256" key="8">
    <source>
        <dbReference type="ARBA" id="ARBA00023125"/>
    </source>
</evidence>
<dbReference type="HAMAP" id="MF_01451">
    <property type="entry name" value="AddA"/>
    <property type="match status" value="1"/>
</dbReference>
<keyword evidence="10 13" id="KW-0413">Isomerase</keyword>
<sequence length="1245" mass="143354">MSEDIHVKPADSQWTDDQWNAIVSSGQDILVAAAAGSGKTAVLVERIIKKITMGDEPIDVDRLLVATFTNASAAEMRNRIGEALEKELKKNPSSLHLRRQLNLLNRASISTLHSFCLEVIRTYYYLIDVDPGFRIADDTEADLLREEVLEELFEEQYSIEQNERFFDLIDRYTSDRNDLDIQLMVRKLYDFARSNPDPNGWLEMIVSQYDVTEESSIDSLPFLSFLLQEVTTQLMGIESILKQGLELTKLPGGPAPRAVNAEEDLAQIHRLISASKHSFADLHEEMQNLNFTRLKPCKGEAYDSQLLDDFGELRKKAKTSLEKLHADLFSRPLHGYMADFEKMKPVIETLIFLVQRFGERYENMKKEKGLVDFSDLEHYCLQILSVKEDGVLKPSSIAQKYRTQFEEVLVDEYQDTNMVQETLIKLVTRDSEEQGNLFMVGDVKQSIYRFRLAEPFLFLTKYKRFTQDGRQFGKRIDLNKNFRSRSQVLDATNFIFNQLMDEEVGEIAYDDDASLKLGASYPKVEGMETELLLIAKENAEEGGEEESDSSLVAFSEAELETAQLEARAMARKIKELVQNRFQIYDRKLDIMRNVTYRDFVILLRSMPWAAQIMDEFKQEGVPIYADLSTGYFDATEVMIMMSLLKVVDNPHQDIPLASVLRSPVVGLSDEELATLRAEQKKGTYYDALKTYLAVSDDEELRDKVKYFYEQLKAWRTQARQSSLSELVWQIYRDTGFFEFVGGLPGGKQRQANLRALYDRARQYEATSFRGLFRFLRFIERMQDRGNDLGAARALGEQEDVVRLMTIHSSKGLEFPVVFVAGLARQFNLMDLNKAYLLDKELGFGSKYIDPKLRITYPTLLQQTMKKKMKKESMAEEMRVLYVALTRAKEKLILVGTVKDATEKLRQWSSVMAHEDWTLPAHVRRDAKCYLDWIGPSLIRHQNVSHMVEGEVQPAEMIHQHASRWKLSTLLAGDLAEQPLEEQQHHEELLNALQKHELVSESSDYKDEVYRRLNWSYDYRVASVHRSKQSVSELKRQQQLTDAGGSDDLVRGSKAPLENRPLFLQEKSLTGAERGTATHAVMQQLPLNKAYTLEMVQDFIQSMVTKELLTQEQADAVDANDVADFLDSDIAQGIRTARTVYREMPFSLGVSAKEIYDHWEQEDETILVQGIIDCLYETEEGLVLLDFKTDNISDRFQGDFERAKPFLIDRYRIQLELYAKAIERIVKQPVQHRYLYFLDGGYAVEI</sequence>
<evidence type="ECO:0000256" key="7">
    <source>
        <dbReference type="ARBA" id="ARBA00022840"/>
    </source>
</evidence>
<comment type="catalytic activity">
    <reaction evidence="12 13">
        <text>ATP + H2O = ADP + phosphate + H(+)</text>
        <dbReference type="Rhea" id="RHEA:13065"/>
        <dbReference type="ChEBI" id="CHEBI:15377"/>
        <dbReference type="ChEBI" id="CHEBI:15378"/>
        <dbReference type="ChEBI" id="CHEBI:30616"/>
        <dbReference type="ChEBI" id="CHEBI:43474"/>
        <dbReference type="ChEBI" id="CHEBI:456216"/>
        <dbReference type="EC" id="5.6.2.4"/>
    </reaction>
</comment>
<dbReference type="AlphaFoldDB" id="A0A0B6APM8"/>